<dbReference type="GO" id="GO:0003985">
    <property type="term" value="F:acetyl-CoA C-acetyltransferase activity"/>
    <property type="evidence" value="ECO:0007669"/>
    <property type="project" value="UniProtKB-UniRule"/>
</dbReference>
<dbReference type="PROSITE" id="PS50991">
    <property type="entry name" value="PYR_CT"/>
    <property type="match status" value="1"/>
</dbReference>
<dbReference type="SUPFAM" id="SSF110921">
    <property type="entry name" value="2-isopropylmalate synthase LeuA, allosteric (dimerisation) domain"/>
    <property type="match status" value="1"/>
</dbReference>
<dbReference type="EMBL" id="BMKW01000011">
    <property type="protein sequence ID" value="GGJ31748.1"/>
    <property type="molecule type" value="Genomic_DNA"/>
</dbReference>
<proteinExistence type="inferred from homology"/>
<comment type="caution">
    <text evidence="14">The sequence shown here is derived from an EMBL/GenBank/DDBJ whole genome shotgun (WGS) entry which is preliminary data.</text>
</comment>
<feature type="binding site" evidence="12">
    <location>
        <position position="25"/>
    </location>
    <ligand>
        <name>Mn(2+)</name>
        <dbReference type="ChEBI" id="CHEBI:29035"/>
    </ligand>
</feature>
<sequence>MAINHPSFGELADGRIIIFDTTLRDGEQSPGFSMNLEEKLRMAEALHELGADVLEAGFAIASPGDFDSVQSIAKRFAKDGPVVASLSRANTADIMASAEATKGAARPRIHIVLATSDLHMRVKLRMSREDVLQRITETVTLARNHAADVEWSAEDGSRSDLEFLCRCVEAAIKAGATTINIPDTVGYSLPADMGLIFSTLINKVPGAEKVIFSTHNHNDLGLAVANTLAAIQAGARQVECTINGIGERAGNASLEEVAMALRTRHDALHATTGIASQRILRTSKLLATITGFDVQPNKAIVGRNAFAHESGIHQDGVLKDASTYEIMTPESVGWTTNSIILGKHSGRAAFRDRLKTLGYEVGDNQLNDAFKRFKDVADRKKVVYDEDIAALVDDEVGRANERIRLTGLNVSTGMGTKPMATVAIEVDGERADGMATGDGGVDATFAALRQAFPHEVTLKLYAVQAVTSGTDAQARVTVRLEEDGKLVDGQGADTDTIVASARAYVHALNKLLVKRQRTEPPVVLRA</sequence>
<dbReference type="PANTHER" id="PTHR10277">
    <property type="entry name" value="HOMOCITRATE SYNTHASE-RELATED"/>
    <property type="match status" value="1"/>
</dbReference>
<dbReference type="InterPro" id="IPR054691">
    <property type="entry name" value="LeuA/HCS_post-cat"/>
</dbReference>
<dbReference type="GO" id="GO:0005829">
    <property type="term" value="C:cytosol"/>
    <property type="evidence" value="ECO:0007669"/>
    <property type="project" value="TreeGrafter"/>
</dbReference>
<evidence type="ECO:0000256" key="10">
    <source>
        <dbReference type="ARBA" id="ARBA00023304"/>
    </source>
</evidence>
<dbReference type="PANTHER" id="PTHR10277:SF9">
    <property type="entry name" value="2-ISOPROPYLMALATE SYNTHASE 1, CHLOROPLASTIC-RELATED"/>
    <property type="match status" value="1"/>
</dbReference>
<evidence type="ECO:0000259" key="13">
    <source>
        <dbReference type="PROSITE" id="PS50991"/>
    </source>
</evidence>
<dbReference type="Proteomes" id="UP000661507">
    <property type="component" value="Unassembled WGS sequence"/>
</dbReference>
<feature type="domain" description="Pyruvate carboxyltransferase" evidence="13">
    <location>
        <begin position="16"/>
        <end position="280"/>
    </location>
</feature>
<dbReference type="InterPro" id="IPR050073">
    <property type="entry name" value="2-IPM_HCS-like"/>
</dbReference>
<dbReference type="InterPro" id="IPR036230">
    <property type="entry name" value="LeuA_allosteric_dom_sf"/>
</dbReference>
<evidence type="ECO:0000256" key="2">
    <source>
        <dbReference type="ARBA" id="ARBA00009396"/>
    </source>
</evidence>
<keyword evidence="6 12" id="KW-0028">Amino-acid biosynthesis</keyword>
<evidence type="ECO:0000256" key="5">
    <source>
        <dbReference type="ARBA" id="ARBA00022430"/>
    </source>
</evidence>
<dbReference type="FunFam" id="1.10.238.260:FF:000001">
    <property type="entry name" value="2-isopropylmalate synthase"/>
    <property type="match status" value="1"/>
</dbReference>
<dbReference type="SMART" id="SM00917">
    <property type="entry name" value="LeuA_dimer"/>
    <property type="match status" value="1"/>
</dbReference>
<accession>A0A917NUP5</accession>
<dbReference type="GO" id="GO:0003852">
    <property type="term" value="F:2-isopropylmalate synthase activity"/>
    <property type="evidence" value="ECO:0007669"/>
    <property type="project" value="UniProtKB-UniRule"/>
</dbReference>
<dbReference type="PROSITE" id="PS00815">
    <property type="entry name" value="AIPM_HOMOCIT_SYNTH_1"/>
    <property type="match status" value="1"/>
</dbReference>
<dbReference type="FunFam" id="3.30.160.270:FF:000003">
    <property type="entry name" value="2-isopropylmalate synthase"/>
    <property type="match status" value="1"/>
</dbReference>
<dbReference type="InterPro" id="IPR002034">
    <property type="entry name" value="AIPM/Hcit_synth_CS"/>
</dbReference>
<dbReference type="PROSITE" id="PS00816">
    <property type="entry name" value="AIPM_HOMOCIT_SYNTH_2"/>
    <property type="match status" value="1"/>
</dbReference>
<evidence type="ECO:0000256" key="12">
    <source>
        <dbReference type="HAMAP-Rule" id="MF_01025"/>
    </source>
</evidence>
<dbReference type="GO" id="GO:0009098">
    <property type="term" value="P:L-leucine biosynthetic process"/>
    <property type="evidence" value="ECO:0007669"/>
    <property type="project" value="UniProtKB-UniRule"/>
</dbReference>
<evidence type="ECO:0000256" key="1">
    <source>
        <dbReference type="ARBA" id="ARBA00004689"/>
    </source>
</evidence>
<dbReference type="InterPro" id="IPR005671">
    <property type="entry name" value="LeuA_bact_synth"/>
</dbReference>
<evidence type="ECO:0000256" key="8">
    <source>
        <dbReference type="ARBA" id="ARBA00022723"/>
    </source>
</evidence>
<dbReference type="SUPFAM" id="SSF51569">
    <property type="entry name" value="Aldolase"/>
    <property type="match status" value="1"/>
</dbReference>
<evidence type="ECO:0000256" key="9">
    <source>
        <dbReference type="ARBA" id="ARBA00023211"/>
    </source>
</evidence>
<protein>
    <recommendedName>
        <fullName evidence="4 12">2-isopropylmalate synthase</fullName>
        <ecNumber evidence="3 12">2.3.3.13</ecNumber>
    </recommendedName>
    <alternativeName>
        <fullName evidence="11 12">Alpha-IPM synthase</fullName>
    </alternativeName>
    <alternativeName>
        <fullName evidence="12">Alpha-isopropylmalate synthase</fullName>
    </alternativeName>
</protein>
<dbReference type="Gene3D" id="3.30.160.270">
    <property type="match status" value="1"/>
</dbReference>
<reference evidence="14" key="2">
    <citation type="submission" date="2020-09" db="EMBL/GenBank/DDBJ databases">
        <authorList>
            <person name="Sun Q."/>
            <person name="Zhou Y."/>
        </authorList>
    </citation>
    <scope>NUCLEOTIDE SEQUENCE</scope>
    <source>
        <strain evidence="14">CGMCC 1.3617</strain>
    </source>
</reference>
<dbReference type="NCBIfam" id="NF002087">
    <property type="entry name" value="PRK00915.1-4"/>
    <property type="match status" value="1"/>
</dbReference>
<keyword evidence="15" id="KW-1185">Reference proteome</keyword>
<gene>
    <name evidence="12 14" type="primary">leuA</name>
    <name evidence="14" type="ORF">GCM10011320_44020</name>
</gene>
<dbReference type="HAMAP" id="MF_01025">
    <property type="entry name" value="LeuA_type1"/>
    <property type="match status" value="1"/>
</dbReference>
<keyword evidence="9 12" id="KW-0464">Manganese</keyword>
<evidence type="ECO:0000256" key="11">
    <source>
        <dbReference type="ARBA" id="ARBA00029993"/>
    </source>
</evidence>
<evidence type="ECO:0000256" key="3">
    <source>
        <dbReference type="ARBA" id="ARBA00012973"/>
    </source>
</evidence>
<keyword evidence="10 12" id="KW-0100">Branched-chain amino acid biosynthesis</keyword>
<evidence type="ECO:0000313" key="15">
    <source>
        <dbReference type="Proteomes" id="UP000661507"/>
    </source>
</evidence>
<comment type="function">
    <text evidence="12">Catalyzes the condensation of the acetyl group of acetyl-CoA with 3-methyl-2-oxobutanoate (2-ketoisovalerate) to form 3-carboxy-3-hydroxy-4-methylpentanoate (2-isopropylmalate).</text>
</comment>
<comment type="pathway">
    <text evidence="1 12">Amino-acid biosynthesis; L-leucine biosynthesis; L-leucine from 3-methyl-2-oxobutanoate: step 1/4.</text>
</comment>
<dbReference type="Pfam" id="PF22617">
    <property type="entry name" value="HCS_D2"/>
    <property type="match status" value="1"/>
</dbReference>
<evidence type="ECO:0000256" key="7">
    <source>
        <dbReference type="ARBA" id="ARBA00022679"/>
    </source>
</evidence>
<comment type="cofactor">
    <cofactor evidence="12">
        <name>Mn(2+)</name>
        <dbReference type="ChEBI" id="CHEBI:29035"/>
    </cofactor>
</comment>
<dbReference type="GO" id="GO:0030145">
    <property type="term" value="F:manganese ion binding"/>
    <property type="evidence" value="ECO:0007669"/>
    <property type="project" value="UniProtKB-UniRule"/>
</dbReference>
<dbReference type="EC" id="2.3.3.13" evidence="3 12"/>
<dbReference type="NCBIfam" id="TIGR00973">
    <property type="entry name" value="leuA_bact"/>
    <property type="match status" value="1"/>
</dbReference>
<feature type="region of interest" description="Regulatory domain" evidence="12">
    <location>
        <begin position="404"/>
        <end position="526"/>
    </location>
</feature>
<dbReference type="Pfam" id="PF08502">
    <property type="entry name" value="LeuA_dimer"/>
    <property type="match status" value="1"/>
</dbReference>
<feature type="binding site" evidence="12">
    <location>
        <position position="251"/>
    </location>
    <ligand>
        <name>Mn(2+)</name>
        <dbReference type="ChEBI" id="CHEBI:29035"/>
    </ligand>
</feature>
<keyword evidence="7 12" id="KW-0808">Transferase</keyword>
<comment type="catalytic activity">
    <reaction evidence="12">
        <text>3-methyl-2-oxobutanoate + acetyl-CoA + H2O = (2S)-2-isopropylmalate + CoA + H(+)</text>
        <dbReference type="Rhea" id="RHEA:21524"/>
        <dbReference type="ChEBI" id="CHEBI:1178"/>
        <dbReference type="ChEBI" id="CHEBI:11851"/>
        <dbReference type="ChEBI" id="CHEBI:15377"/>
        <dbReference type="ChEBI" id="CHEBI:15378"/>
        <dbReference type="ChEBI" id="CHEBI:57287"/>
        <dbReference type="ChEBI" id="CHEBI:57288"/>
        <dbReference type="EC" id="2.3.3.13"/>
    </reaction>
</comment>
<dbReference type="Gene3D" id="1.10.238.260">
    <property type="match status" value="1"/>
</dbReference>
<evidence type="ECO:0000313" key="14">
    <source>
        <dbReference type="EMBL" id="GGJ31748.1"/>
    </source>
</evidence>
<dbReference type="InterPro" id="IPR013785">
    <property type="entry name" value="Aldolase_TIM"/>
</dbReference>
<dbReference type="FunFam" id="3.20.20.70:FF:000010">
    <property type="entry name" value="2-isopropylmalate synthase"/>
    <property type="match status" value="1"/>
</dbReference>
<organism evidence="14 15">
    <name type="scientific">Neoroseomonas lacus</name>
    <dbReference type="NCBI Taxonomy" id="287609"/>
    <lineage>
        <taxon>Bacteria</taxon>
        <taxon>Pseudomonadati</taxon>
        <taxon>Pseudomonadota</taxon>
        <taxon>Alphaproteobacteria</taxon>
        <taxon>Acetobacterales</taxon>
        <taxon>Acetobacteraceae</taxon>
        <taxon>Neoroseomonas</taxon>
    </lineage>
</organism>
<name>A0A917NUP5_9PROT</name>
<dbReference type="NCBIfam" id="NF002086">
    <property type="entry name" value="PRK00915.1-3"/>
    <property type="match status" value="1"/>
</dbReference>
<dbReference type="RefSeq" id="WP_188970797.1">
    <property type="nucleotide sequence ID" value="NZ_BMKW01000011.1"/>
</dbReference>
<dbReference type="InterPro" id="IPR000891">
    <property type="entry name" value="PYR_CT"/>
</dbReference>
<comment type="similarity">
    <text evidence="2 12">Belongs to the alpha-IPM synthase/homocitrate synthase family. LeuA type 1 subfamily.</text>
</comment>
<dbReference type="Gene3D" id="3.20.20.70">
    <property type="entry name" value="Aldolase class I"/>
    <property type="match status" value="1"/>
</dbReference>
<dbReference type="AlphaFoldDB" id="A0A917NUP5"/>
<keyword evidence="8 12" id="KW-0479">Metal-binding</keyword>
<evidence type="ECO:0000256" key="4">
    <source>
        <dbReference type="ARBA" id="ARBA00018198"/>
    </source>
</evidence>
<feature type="binding site" evidence="12">
    <location>
        <position position="215"/>
    </location>
    <ligand>
        <name>Mn(2+)</name>
        <dbReference type="ChEBI" id="CHEBI:29035"/>
    </ligand>
</feature>
<dbReference type="Pfam" id="PF00682">
    <property type="entry name" value="HMGL-like"/>
    <property type="match status" value="1"/>
</dbReference>
<keyword evidence="12" id="KW-0963">Cytoplasm</keyword>
<evidence type="ECO:0000256" key="6">
    <source>
        <dbReference type="ARBA" id="ARBA00022605"/>
    </source>
</evidence>
<dbReference type="CDD" id="cd07940">
    <property type="entry name" value="DRE_TIM_IPMS"/>
    <property type="match status" value="1"/>
</dbReference>
<comment type="subunit">
    <text evidence="12">Homodimer.</text>
</comment>
<dbReference type="InterPro" id="IPR013709">
    <property type="entry name" value="2-isopropylmalate_synth_dimer"/>
</dbReference>
<feature type="binding site" evidence="12">
    <location>
        <position position="217"/>
    </location>
    <ligand>
        <name>Mn(2+)</name>
        <dbReference type="ChEBI" id="CHEBI:29035"/>
    </ligand>
</feature>
<reference evidence="14" key="1">
    <citation type="journal article" date="2014" name="Int. J. Syst. Evol. Microbiol.">
        <title>Complete genome sequence of Corynebacterium casei LMG S-19264T (=DSM 44701T), isolated from a smear-ripened cheese.</title>
        <authorList>
            <consortium name="US DOE Joint Genome Institute (JGI-PGF)"/>
            <person name="Walter F."/>
            <person name="Albersmeier A."/>
            <person name="Kalinowski J."/>
            <person name="Ruckert C."/>
        </authorList>
    </citation>
    <scope>NUCLEOTIDE SEQUENCE</scope>
    <source>
        <strain evidence="14">CGMCC 1.3617</strain>
    </source>
</reference>
<keyword evidence="5 12" id="KW-0432">Leucine biosynthesis</keyword>